<comment type="caution">
    <text evidence="1">The sequence shown here is derived from an EMBL/GenBank/DDBJ whole genome shotgun (WGS) entry which is preliminary data.</text>
</comment>
<dbReference type="Proteomes" id="UP001632037">
    <property type="component" value="Unassembled WGS sequence"/>
</dbReference>
<dbReference type="EMBL" id="JBIMZQ010000030">
    <property type="protein sequence ID" value="KAL3662836.1"/>
    <property type="molecule type" value="Genomic_DNA"/>
</dbReference>
<name>A0ABD3F912_9STRA</name>
<evidence type="ECO:0000313" key="1">
    <source>
        <dbReference type="EMBL" id="KAL3662836.1"/>
    </source>
</evidence>
<reference evidence="1 2" key="1">
    <citation type="submission" date="2024-09" db="EMBL/GenBank/DDBJ databases">
        <title>Genome sequencing and assembly of Phytophthora oleae, isolate VK10A, causative agent of rot of olive drupes.</title>
        <authorList>
            <person name="Conti Taguali S."/>
            <person name="Riolo M."/>
            <person name="La Spada F."/>
            <person name="Cacciola S.O."/>
            <person name="Dionisio G."/>
        </authorList>
    </citation>
    <scope>NUCLEOTIDE SEQUENCE [LARGE SCALE GENOMIC DNA]</scope>
    <source>
        <strain evidence="1 2">VK10A</strain>
    </source>
</reference>
<dbReference type="AlphaFoldDB" id="A0ABD3F912"/>
<organism evidence="1 2">
    <name type="scientific">Phytophthora oleae</name>
    <dbReference type="NCBI Taxonomy" id="2107226"/>
    <lineage>
        <taxon>Eukaryota</taxon>
        <taxon>Sar</taxon>
        <taxon>Stramenopiles</taxon>
        <taxon>Oomycota</taxon>
        <taxon>Peronosporomycetes</taxon>
        <taxon>Peronosporales</taxon>
        <taxon>Peronosporaceae</taxon>
        <taxon>Phytophthora</taxon>
    </lineage>
</organism>
<evidence type="ECO:0000313" key="2">
    <source>
        <dbReference type="Proteomes" id="UP001632037"/>
    </source>
</evidence>
<keyword evidence="2" id="KW-1185">Reference proteome</keyword>
<proteinExistence type="predicted"/>
<sequence length="253" mass="28512">MAWWDDRVFIVELLEPLHEKLVGGVRDAITEATGNGSTHLDQCGAAYTGNRATLPDDINALIAFLEPDASFGPFQGLPGAVLPREFFWSRFHTLKVEIGVSQGWGARIPQQGQQGQQGQARRRLRTLNEKADAWRQCPGVEYVLCVRISQRLRFRECRLFSIVDGQFKDPDMQHAPIDNNTVVQFDPWRLLWIPLGANLPAGFNNPIQFNLFDVVDPIIQREQVDVALEQDAVARAQAAAAAGQPPRRRQRRH</sequence>
<gene>
    <name evidence="1" type="ORF">V7S43_012237</name>
</gene>
<accession>A0ABD3F912</accession>
<protein>
    <submittedName>
        <fullName evidence="1">Uncharacterized protein</fullName>
    </submittedName>
</protein>